<comment type="caution">
    <text evidence="2">The sequence shown here is derived from an EMBL/GenBank/DDBJ whole genome shotgun (WGS) entry which is preliminary data.</text>
</comment>
<sequence>MAENRREFFRVLFNPLINGEVSIIEGGSFISVKIDNLSICGMGFISNIDIPMHQKVECSFNILDSSFTVEGFIIRKNAQTNYVEYGVAFEIDQETSSELFKQLNYYQIRQRRGHLED</sequence>
<dbReference type="AlphaFoldDB" id="A0A366XQ39"/>
<accession>A0A366XQ39</accession>
<feature type="domain" description="PilZ" evidence="1">
    <location>
        <begin position="4"/>
        <end position="99"/>
    </location>
</feature>
<name>A0A366XQ39_9BACI</name>
<evidence type="ECO:0000313" key="3">
    <source>
        <dbReference type="Proteomes" id="UP000253314"/>
    </source>
</evidence>
<dbReference type="Gene3D" id="2.40.10.220">
    <property type="entry name" value="predicted glycosyltransferase like domains"/>
    <property type="match status" value="1"/>
</dbReference>
<dbReference type="Proteomes" id="UP000253314">
    <property type="component" value="Unassembled WGS sequence"/>
</dbReference>
<evidence type="ECO:0000259" key="1">
    <source>
        <dbReference type="Pfam" id="PF07238"/>
    </source>
</evidence>
<protein>
    <submittedName>
        <fullName evidence="2">PilZ domain-containing protein</fullName>
    </submittedName>
</protein>
<organism evidence="2 3">
    <name type="scientific">Bacillus taeanensis</name>
    <dbReference type="NCBI Taxonomy" id="273032"/>
    <lineage>
        <taxon>Bacteria</taxon>
        <taxon>Bacillati</taxon>
        <taxon>Bacillota</taxon>
        <taxon>Bacilli</taxon>
        <taxon>Bacillales</taxon>
        <taxon>Bacillaceae</taxon>
        <taxon>Bacillus</taxon>
    </lineage>
</organism>
<dbReference type="OrthoDB" id="2877161at2"/>
<dbReference type="EMBL" id="QOCW01000029">
    <property type="protein sequence ID" value="RBW67836.1"/>
    <property type="molecule type" value="Genomic_DNA"/>
</dbReference>
<dbReference type="GO" id="GO:0035438">
    <property type="term" value="F:cyclic-di-GMP binding"/>
    <property type="evidence" value="ECO:0007669"/>
    <property type="project" value="InterPro"/>
</dbReference>
<gene>
    <name evidence="2" type="ORF">DS031_20030</name>
</gene>
<proteinExistence type="predicted"/>
<dbReference type="Pfam" id="PF07238">
    <property type="entry name" value="PilZ"/>
    <property type="match status" value="1"/>
</dbReference>
<dbReference type="SUPFAM" id="SSF141371">
    <property type="entry name" value="PilZ domain-like"/>
    <property type="match status" value="1"/>
</dbReference>
<reference evidence="2 3" key="1">
    <citation type="submission" date="2018-07" db="EMBL/GenBank/DDBJ databases">
        <title>Lottiidibacillus patelloidae gen. nov., sp. nov., isolated from the intestinal tract of a marine limpet and the reclassification of B. taeanensis BH030017T, B. algicola KMM 3737T and B. hwajinpoensis SW-72T as genus Lottiidibacillus.</title>
        <authorList>
            <person name="Liu R."/>
            <person name="Huang Z."/>
        </authorList>
    </citation>
    <scope>NUCLEOTIDE SEQUENCE [LARGE SCALE GENOMIC DNA]</scope>
    <source>
        <strain evidence="2 3">BH030017</strain>
    </source>
</reference>
<evidence type="ECO:0000313" key="2">
    <source>
        <dbReference type="EMBL" id="RBW67836.1"/>
    </source>
</evidence>
<dbReference type="RefSeq" id="WP_113807979.1">
    <property type="nucleotide sequence ID" value="NZ_QOCW01000029.1"/>
</dbReference>
<dbReference type="InterPro" id="IPR009875">
    <property type="entry name" value="PilZ_domain"/>
</dbReference>
<keyword evidence="3" id="KW-1185">Reference proteome</keyword>